<keyword evidence="3" id="KW-1185">Reference proteome</keyword>
<comment type="caution">
    <text evidence="2">The sequence shown here is derived from an EMBL/GenBank/DDBJ whole genome shotgun (WGS) entry which is preliminary data.</text>
</comment>
<accession>A0A1E8CKY4</accession>
<dbReference type="STRING" id="1524254.PHACT_07165"/>
<dbReference type="Proteomes" id="UP000175669">
    <property type="component" value="Unassembled WGS sequence"/>
</dbReference>
<name>A0A1E8CKY4_9GAMM</name>
<feature type="region of interest" description="Disordered" evidence="1">
    <location>
        <begin position="612"/>
        <end position="632"/>
    </location>
</feature>
<dbReference type="EMBL" id="MASR01000001">
    <property type="protein sequence ID" value="OFE12945.1"/>
    <property type="molecule type" value="Genomic_DNA"/>
</dbReference>
<proteinExistence type="predicted"/>
<protein>
    <submittedName>
        <fullName evidence="2">Uncharacterized protein</fullName>
    </submittedName>
</protein>
<feature type="compositionally biased region" description="Basic and acidic residues" evidence="1">
    <location>
        <begin position="614"/>
        <end position="632"/>
    </location>
</feature>
<gene>
    <name evidence="2" type="ORF">PHACT_07165</name>
</gene>
<evidence type="ECO:0000256" key="1">
    <source>
        <dbReference type="SAM" id="MobiDB-lite"/>
    </source>
</evidence>
<dbReference type="RefSeq" id="WP_070116554.1">
    <property type="nucleotide sequence ID" value="NZ_MASR01000001.1"/>
</dbReference>
<dbReference type="OrthoDB" id="9919949at2"/>
<organism evidence="2 3">
    <name type="scientific">Pseudohongiella acticola</name>
    <dbReference type="NCBI Taxonomy" id="1524254"/>
    <lineage>
        <taxon>Bacteria</taxon>
        <taxon>Pseudomonadati</taxon>
        <taxon>Pseudomonadota</taxon>
        <taxon>Gammaproteobacteria</taxon>
        <taxon>Pseudomonadales</taxon>
        <taxon>Pseudohongiellaceae</taxon>
        <taxon>Pseudohongiella</taxon>
    </lineage>
</organism>
<sequence>MLAPDAAEAALQGVMDVELAAMQRCGQSALTGSSEERAWQALLAGSGRIEAVACFVADSALSRYCRHVGRYIRLADGHASQPSAVLKRLLRKVLQCRELLNRPLASEYLRQVLLVSLQQCTAAASATAPVSGEAADSPDGPATQHPVTWLRQAWPLYVDVQRASSFLPESLPRCGLRIADRNSPPQDLTAIELLKAVLHLQSSLAQAGHASAFGTCDCRDWKQVIGLELDRHLRTYPRTANTGDEPESEEQVLAIRKFIWRAIQLSRSVRAVLAIGDKRHNKPDLIAELADAIINDCGVILHLQAEESAATPASLKRVLKRVLLMKWTLLGEPGTKGLDPLLEPALSLAVPALSDELAHTLATLVQASQKMPSTTMIWRDLGIDCYRLLVHLRMLVGGYLNSAASQGADSPGQVGDKALDVWLVLVGSVYRCIGYCHQLPVQTAVEQQTLRFMLDAMSAWAAGHPDAAGCLRQILMLESRLALTAGRCWQAAVLELDTEQDDFNGLSVHHALASGLRLLPSMSVAPNWAAEVQPEMLNELRLLLKGARVLRIQTIESLVWVMIDACQVQQRPPVAVMRRAHRSLCRMLDQAAAWQTPGNARRMINSLYASLDGDSSRPGRHDAVREHTHGHDSRQQSLNINWRLRKILRQCHDLDSVRVLMQELLRSQEDLLATPVAYASGSDSSALGVSRLKRL</sequence>
<dbReference type="AlphaFoldDB" id="A0A1E8CKY4"/>
<evidence type="ECO:0000313" key="3">
    <source>
        <dbReference type="Proteomes" id="UP000175669"/>
    </source>
</evidence>
<evidence type="ECO:0000313" key="2">
    <source>
        <dbReference type="EMBL" id="OFE12945.1"/>
    </source>
</evidence>
<reference evidence="3" key="1">
    <citation type="submission" date="2016-07" db="EMBL/GenBank/DDBJ databases">
        <authorList>
            <person name="Florea S."/>
            <person name="Webb J.S."/>
            <person name="Jaromczyk J."/>
            <person name="Schardl C.L."/>
        </authorList>
    </citation>
    <scope>NUCLEOTIDE SEQUENCE [LARGE SCALE GENOMIC DNA]</scope>
    <source>
        <strain evidence="3">KCTC 42131</strain>
    </source>
</reference>